<dbReference type="PROSITE" id="PS50112">
    <property type="entry name" value="PAS"/>
    <property type="match status" value="3"/>
</dbReference>
<dbReference type="Proteomes" id="UP000243547">
    <property type="component" value="Unassembled WGS sequence"/>
</dbReference>
<protein>
    <submittedName>
        <fullName evidence="6">PAS domain S-box-containing protein/diguanylate cyclase (GGDEF) domain-containing protein</fullName>
    </submittedName>
</protein>
<sequence length="871" mass="99272">MKKKEGKFENLIEKIFDLVAITDFTGNFSWVGKSHEVLGYNLAELIGKNALELIHPQDLPYIRKEFIKLVSGEIEQTKVVFRYQKADGSYIWLETIGQIINGEQGIIFSSRDVTPYFEKQQALNLTLKYYNDFIEDIFKPIDYQQLADDLANNFNSLAVAINIYEEDGSFFTTKALGVKGKILDKAVKILGMTVIGKKWKHDNVRAEKIKNSTTTIFQKLEDLTGDVIPREIIRILQNTFNIGEVAVVKIMKGNKMFGDFTVIMPKGVNFTNKAVAEIFANQLGLLLERQQKEIERLKMEKVLKESEYKYRNIFNHSPVGIFRFNKEGIITDCNKAFIEILGSSRERLIGFPIFNIKNQGVIDGVKKALAGENSYFEGIYTSVTNNKSIYVFAKFAPIYTDNREIIGGMGIVEDMTKRKIMEDMLHFEKEYLSTTLLGIGDGVISTDKEGYINLINPAAEKITGWKKEEVIGKQFYEIIKVIEREENAVKMERKDKKIIYIEKNKSPIKDPKGEIIGEITIFRDCTEKIEKQKKIEYLSYYDELTGLYNRRFIVEQLNKLDKLENLPLGIIVVDINGLKITNDAFGHDTGDRLIKLVGNILTQCCPPDSLIGRMGGDEFVILLPQKDEKKVEDIIDEIKKTGEKSKLESVVVSFAIGYAVKKQQGENIREIYKLADHNMYKDKIRNGKSVGGEIVENVLRTINSQYFQEQVHSERVAKYCEAIGKALNLRAREIHILKGAGALHDIGKITVSPQILNKRGKLSSEEFEEVKRHSEIGYQILRSVDEYLPMAEFVLCHHERWDGKGYPRGLKGEEIPLGARIISVADAFEAMTAKRSYQKTKTKEEALAELKKCAGTQFDPEVVDLFIKIMT</sequence>
<dbReference type="AlphaFoldDB" id="A0A1M6QG60"/>
<dbReference type="PROSITE" id="PS50113">
    <property type="entry name" value="PAC"/>
    <property type="match status" value="2"/>
</dbReference>
<accession>A0A1M6QG60</accession>
<dbReference type="InterPro" id="IPR043128">
    <property type="entry name" value="Rev_trsase/Diguanyl_cyclase"/>
</dbReference>
<gene>
    <name evidence="6" type="ORF">SAMN02745227_01748</name>
</gene>
<dbReference type="InterPro" id="IPR013655">
    <property type="entry name" value="PAS_fold_3"/>
</dbReference>
<feature type="coiled-coil region" evidence="1">
    <location>
        <begin position="280"/>
        <end position="307"/>
    </location>
</feature>
<dbReference type="SUPFAM" id="SSF55073">
    <property type="entry name" value="Nucleotide cyclase"/>
    <property type="match status" value="1"/>
</dbReference>
<dbReference type="SMART" id="SM00471">
    <property type="entry name" value="HDc"/>
    <property type="match status" value="1"/>
</dbReference>
<dbReference type="InterPro" id="IPR035965">
    <property type="entry name" value="PAS-like_dom_sf"/>
</dbReference>
<dbReference type="SUPFAM" id="SSF109604">
    <property type="entry name" value="HD-domain/PDEase-like"/>
    <property type="match status" value="1"/>
</dbReference>
<evidence type="ECO:0000259" key="4">
    <source>
        <dbReference type="PROSITE" id="PS50887"/>
    </source>
</evidence>
<feature type="domain" description="PAS" evidence="2">
    <location>
        <begin position="306"/>
        <end position="350"/>
    </location>
</feature>
<dbReference type="CDD" id="cd00130">
    <property type="entry name" value="PAS"/>
    <property type="match status" value="3"/>
</dbReference>
<dbReference type="PANTHER" id="PTHR43155">
    <property type="entry name" value="CYCLIC DI-GMP PHOSPHODIESTERASE PA4108-RELATED"/>
    <property type="match status" value="1"/>
</dbReference>
<dbReference type="PROSITE" id="PS50887">
    <property type="entry name" value="GGDEF"/>
    <property type="match status" value="1"/>
</dbReference>
<dbReference type="InterPro" id="IPR037522">
    <property type="entry name" value="HD_GYP_dom"/>
</dbReference>
<dbReference type="Gene3D" id="3.30.70.270">
    <property type="match status" value="1"/>
</dbReference>
<dbReference type="InterPro" id="IPR003607">
    <property type="entry name" value="HD/PDEase_dom"/>
</dbReference>
<dbReference type="EMBL" id="FRAI01000020">
    <property type="protein sequence ID" value="SHK19158.1"/>
    <property type="molecule type" value="Genomic_DNA"/>
</dbReference>
<feature type="domain" description="PAC" evidence="3">
    <location>
        <begin position="374"/>
        <end position="427"/>
    </location>
</feature>
<evidence type="ECO:0000256" key="1">
    <source>
        <dbReference type="SAM" id="Coils"/>
    </source>
</evidence>
<dbReference type="InterPro" id="IPR000014">
    <property type="entry name" value="PAS"/>
</dbReference>
<evidence type="ECO:0000259" key="2">
    <source>
        <dbReference type="PROSITE" id="PS50112"/>
    </source>
</evidence>
<dbReference type="NCBIfam" id="TIGR00254">
    <property type="entry name" value="GGDEF"/>
    <property type="match status" value="1"/>
</dbReference>
<dbReference type="SMART" id="SM00086">
    <property type="entry name" value="PAC"/>
    <property type="match status" value="3"/>
</dbReference>
<dbReference type="PROSITE" id="PS51832">
    <property type="entry name" value="HD_GYP"/>
    <property type="match status" value="1"/>
</dbReference>
<dbReference type="STRING" id="1120989.SAMN02745227_01748"/>
<evidence type="ECO:0000313" key="7">
    <source>
        <dbReference type="Proteomes" id="UP000243547"/>
    </source>
</evidence>
<dbReference type="InterPro" id="IPR000160">
    <property type="entry name" value="GGDEF_dom"/>
</dbReference>
<keyword evidence="1" id="KW-0175">Coiled coil</keyword>
<evidence type="ECO:0000313" key="6">
    <source>
        <dbReference type="EMBL" id="SHK19158.1"/>
    </source>
</evidence>
<name>A0A1M6QG60_9FIRM</name>
<evidence type="ECO:0000259" key="5">
    <source>
        <dbReference type="PROSITE" id="PS51832"/>
    </source>
</evidence>
<dbReference type="InterPro" id="IPR013767">
    <property type="entry name" value="PAS_fold"/>
</dbReference>
<dbReference type="CDD" id="cd01949">
    <property type="entry name" value="GGDEF"/>
    <property type="match status" value="1"/>
</dbReference>
<feature type="domain" description="PAS" evidence="2">
    <location>
        <begin position="36"/>
        <end position="73"/>
    </location>
</feature>
<dbReference type="CDD" id="cd00077">
    <property type="entry name" value="HDc"/>
    <property type="match status" value="1"/>
</dbReference>
<feature type="domain" description="PAC" evidence="3">
    <location>
        <begin position="485"/>
        <end position="537"/>
    </location>
</feature>
<keyword evidence="7" id="KW-1185">Reference proteome</keyword>
<dbReference type="SMART" id="SM00267">
    <property type="entry name" value="GGDEF"/>
    <property type="match status" value="1"/>
</dbReference>
<dbReference type="Pfam" id="PF00990">
    <property type="entry name" value="GGDEF"/>
    <property type="match status" value="1"/>
</dbReference>
<dbReference type="Gene3D" id="1.10.3210.10">
    <property type="entry name" value="Hypothetical protein af1432"/>
    <property type="match status" value="1"/>
</dbReference>
<dbReference type="Pfam" id="PF00989">
    <property type="entry name" value="PAS"/>
    <property type="match status" value="1"/>
</dbReference>
<dbReference type="OrthoDB" id="9804747at2"/>
<dbReference type="Pfam" id="PF13426">
    <property type="entry name" value="PAS_9"/>
    <property type="match status" value="1"/>
</dbReference>
<dbReference type="SMART" id="SM00091">
    <property type="entry name" value="PAS"/>
    <property type="match status" value="3"/>
</dbReference>
<feature type="domain" description="PAS" evidence="2">
    <location>
        <begin position="428"/>
        <end position="486"/>
    </location>
</feature>
<dbReference type="NCBIfam" id="TIGR00229">
    <property type="entry name" value="sensory_box"/>
    <property type="match status" value="3"/>
</dbReference>
<organism evidence="6 7">
    <name type="scientific">Anaerobranca californiensis DSM 14826</name>
    <dbReference type="NCBI Taxonomy" id="1120989"/>
    <lineage>
        <taxon>Bacteria</taxon>
        <taxon>Bacillati</taxon>
        <taxon>Bacillota</taxon>
        <taxon>Clostridia</taxon>
        <taxon>Eubacteriales</taxon>
        <taxon>Proteinivoracaceae</taxon>
        <taxon>Anaerobranca</taxon>
    </lineage>
</organism>
<dbReference type="GO" id="GO:0006355">
    <property type="term" value="P:regulation of DNA-templated transcription"/>
    <property type="evidence" value="ECO:0007669"/>
    <property type="project" value="InterPro"/>
</dbReference>
<dbReference type="PANTHER" id="PTHR43155:SF2">
    <property type="entry name" value="CYCLIC DI-GMP PHOSPHODIESTERASE PA4108"/>
    <property type="match status" value="1"/>
</dbReference>
<reference evidence="7" key="1">
    <citation type="submission" date="2016-11" db="EMBL/GenBank/DDBJ databases">
        <authorList>
            <person name="Varghese N."/>
            <person name="Submissions S."/>
        </authorList>
    </citation>
    <scope>NUCLEOTIDE SEQUENCE [LARGE SCALE GENOMIC DNA]</scope>
    <source>
        <strain evidence="7">DSM 14826</strain>
    </source>
</reference>
<feature type="domain" description="GGDEF" evidence="4">
    <location>
        <begin position="566"/>
        <end position="696"/>
    </location>
</feature>
<dbReference type="SUPFAM" id="SSF55785">
    <property type="entry name" value="PYP-like sensor domain (PAS domain)"/>
    <property type="match status" value="3"/>
</dbReference>
<dbReference type="RefSeq" id="WP_072908002.1">
    <property type="nucleotide sequence ID" value="NZ_FRAI01000020.1"/>
</dbReference>
<dbReference type="Pfam" id="PF08447">
    <property type="entry name" value="PAS_3"/>
    <property type="match status" value="1"/>
</dbReference>
<proteinExistence type="predicted"/>
<feature type="domain" description="HD-GYP" evidence="5">
    <location>
        <begin position="687"/>
        <end position="871"/>
    </location>
</feature>
<dbReference type="Gene3D" id="3.30.450.20">
    <property type="entry name" value="PAS domain"/>
    <property type="match status" value="3"/>
</dbReference>
<evidence type="ECO:0000259" key="3">
    <source>
        <dbReference type="PROSITE" id="PS50113"/>
    </source>
</evidence>
<dbReference type="InterPro" id="IPR029787">
    <property type="entry name" value="Nucleotide_cyclase"/>
</dbReference>
<dbReference type="InterPro" id="IPR001610">
    <property type="entry name" value="PAC"/>
</dbReference>
<dbReference type="Pfam" id="PF13487">
    <property type="entry name" value="HD_5"/>
    <property type="match status" value="1"/>
</dbReference>
<dbReference type="InterPro" id="IPR000700">
    <property type="entry name" value="PAS-assoc_C"/>
</dbReference>